<dbReference type="Proteomes" id="UP000539372">
    <property type="component" value="Unassembled WGS sequence"/>
</dbReference>
<dbReference type="GO" id="GO:0005886">
    <property type="term" value="C:plasma membrane"/>
    <property type="evidence" value="ECO:0007669"/>
    <property type="project" value="TreeGrafter"/>
</dbReference>
<evidence type="ECO:0000256" key="2">
    <source>
        <dbReference type="ARBA" id="ARBA00034247"/>
    </source>
</evidence>
<dbReference type="EC" id="2.7.7.65" evidence="1"/>
<reference evidence="5 6" key="1">
    <citation type="submission" date="2020-04" db="EMBL/GenBank/DDBJ databases">
        <title>Rhodospirillaceae bacterium KN72 isolated from deep sea.</title>
        <authorList>
            <person name="Zhang D.-C."/>
        </authorList>
    </citation>
    <scope>NUCLEOTIDE SEQUENCE [LARGE SCALE GENOMIC DNA]</scope>
    <source>
        <strain evidence="5 6">KN72</strain>
    </source>
</reference>
<feature type="transmembrane region" description="Helical" evidence="3">
    <location>
        <begin position="6"/>
        <end position="28"/>
    </location>
</feature>
<protein>
    <recommendedName>
        <fullName evidence="1">diguanylate cyclase</fullName>
        <ecNumber evidence="1">2.7.7.65</ecNumber>
    </recommendedName>
</protein>
<dbReference type="Pfam" id="PF00990">
    <property type="entry name" value="GGDEF"/>
    <property type="match status" value="1"/>
</dbReference>
<dbReference type="GO" id="GO:0043709">
    <property type="term" value="P:cell adhesion involved in single-species biofilm formation"/>
    <property type="evidence" value="ECO:0007669"/>
    <property type="project" value="TreeGrafter"/>
</dbReference>
<comment type="caution">
    <text evidence="5">The sequence shown here is derived from an EMBL/GenBank/DDBJ whole genome shotgun (WGS) entry which is preliminary data.</text>
</comment>
<dbReference type="PANTHER" id="PTHR45138">
    <property type="entry name" value="REGULATORY COMPONENTS OF SENSORY TRANSDUCTION SYSTEM"/>
    <property type="match status" value="1"/>
</dbReference>
<accession>A0A7Y0E0M0</accession>
<feature type="transmembrane region" description="Helical" evidence="3">
    <location>
        <begin position="118"/>
        <end position="137"/>
    </location>
</feature>
<dbReference type="GO" id="GO:0052621">
    <property type="term" value="F:diguanylate cyclase activity"/>
    <property type="evidence" value="ECO:0007669"/>
    <property type="project" value="UniProtKB-EC"/>
</dbReference>
<dbReference type="EMBL" id="JABBNT010000003">
    <property type="protein sequence ID" value="NMM45057.1"/>
    <property type="molecule type" value="Genomic_DNA"/>
</dbReference>
<dbReference type="CDD" id="cd01949">
    <property type="entry name" value="GGDEF"/>
    <property type="match status" value="1"/>
</dbReference>
<dbReference type="InterPro" id="IPR050469">
    <property type="entry name" value="Diguanylate_Cyclase"/>
</dbReference>
<feature type="transmembrane region" description="Helical" evidence="3">
    <location>
        <begin position="60"/>
        <end position="81"/>
    </location>
</feature>
<feature type="transmembrane region" description="Helical" evidence="3">
    <location>
        <begin position="188"/>
        <end position="209"/>
    </location>
</feature>
<evidence type="ECO:0000313" key="5">
    <source>
        <dbReference type="EMBL" id="NMM45057.1"/>
    </source>
</evidence>
<keyword evidence="3" id="KW-1133">Transmembrane helix</keyword>
<evidence type="ECO:0000256" key="3">
    <source>
        <dbReference type="SAM" id="Phobius"/>
    </source>
</evidence>
<feature type="transmembrane region" description="Helical" evidence="3">
    <location>
        <begin position="35"/>
        <end position="54"/>
    </location>
</feature>
<dbReference type="SMART" id="SM00267">
    <property type="entry name" value="GGDEF"/>
    <property type="match status" value="1"/>
</dbReference>
<dbReference type="InterPro" id="IPR029787">
    <property type="entry name" value="Nucleotide_cyclase"/>
</dbReference>
<feature type="transmembrane region" description="Helical" evidence="3">
    <location>
        <begin position="93"/>
        <end position="112"/>
    </location>
</feature>
<name>A0A7Y0E0M0_9PROT</name>
<dbReference type="NCBIfam" id="TIGR00254">
    <property type="entry name" value="GGDEF"/>
    <property type="match status" value="1"/>
</dbReference>
<dbReference type="InterPro" id="IPR043128">
    <property type="entry name" value="Rev_trsase/Diguanyl_cyclase"/>
</dbReference>
<feature type="transmembrane region" description="Helical" evidence="3">
    <location>
        <begin position="149"/>
        <end position="168"/>
    </location>
</feature>
<proteinExistence type="predicted"/>
<dbReference type="RefSeq" id="WP_169625433.1">
    <property type="nucleotide sequence ID" value="NZ_JABBNT010000003.1"/>
</dbReference>
<evidence type="ECO:0000256" key="1">
    <source>
        <dbReference type="ARBA" id="ARBA00012528"/>
    </source>
</evidence>
<dbReference type="PROSITE" id="PS50887">
    <property type="entry name" value="GGDEF"/>
    <property type="match status" value="1"/>
</dbReference>
<keyword evidence="6" id="KW-1185">Reference proteome</keyword>
<feature type="domain" description="GGDEF" evidence="4">
    <location>
        <begin position="252"/>
        <end position="385"/>
    </location>
</feature>
<keyword evidence="3" id="KW-0472">Membrane</keyword>
<keyword evidence="3" id="KW-0812">Transmembrane</keyword>
<dbReference type="Gene3D" id="3.30.70.270">
    <property type="match status" value="1"/>
</dbReference>
<sequence>MFDPATLVFTFFTAQCAGTVALTAVWFINRQVPGIGCWVLARAVLGLGLLLFLLRIEIPLAASALISTSLVLLGHFLAIAGSRRFMERPQLPLRWIVLFFAVYLPVLGYFASVHPDSAIRHIVVSVALAGVSFLNVWSLWPDRDSVVRVSPRVMAGIYAFTGLLYVGRAGYQFSALAGHPLIDPTTDIVLVMLEGTAASVLIASTYITMVTEHLQADLRQQAETDPLTGLFNRRAFDRLAQRDVQTARRHHDPTFLLFLDLDRFKSVNDRFGHLAGDRVIVGLAETITACIRDTDLSARFGGEEFAVLLPRTSLDSAKTVAERIRQSLESKTFEGEGVAFSVTISIGMAALDGGQDDLSGLMRRADRALYSAKEAGRNQVVIAPRPVESGQQVA</sequence>
<organism evidence="5 6">
    <name type="scientific">Pacificispira spongiicola</name>
    <dbReference type="NCBI Taxonomy" id="2729598"/>
    <lineage>
        <taxon>Bacteria</taxon>
        <taxon>Pseudomonadati</taxon>
        <taxon>Pseudomonadota</taxon>
        <taxon>Alphaproteobacteria</taxon>
        <taxon>Rhodospirillales</taxon>
        <taxon>Rhodospirillaceae</taxon>
        <taxon>Pacificispira</taxon>
    </lineage>
</organism>
<evidence type="ECO:0000313" key="6">
    <source>
        <dbReference type="Proteomes" id="UP000539372"/>
    </source>
</evidence>
<dbReference type="FunFam" id="3.30.70.270:FF:000001">
    <property type="entry name" value="Diguanylate cyclase domain protein"/>
    <property type="match status" value="1"/>
</dbReference>
<dbReference type="PANTHER" id="PTHR45138:SF9">
    <property type="entry name" value="DIGUANYLATE CYCLASE DGCM-RELATED"/>
    <property type="match status" value="1"/>
</dbReference>
<dbReference type="GO" id="GO:1902201">
    <property type="term" value="P:negative regulation of bacterial-type flagellum-dependent cell motility"/>
    <property type="evidence" value="ECO:0007669"/>
    <property type="project" value="TreeGrafter"/>
</dbReference>
<dbReference type="SUPFAM" id="SSF55073">
    <property type="entry name" value="Nucleotide cyclase"/>
    <property type="match status" value="1"/>
</dbReference>
<dbReference type="AlphaFoldDB" id="A0A7Y0E0M0"/>
<gene>
    <name evidence="5" type="ORF">HH303_11250</name>
</gene>
<dbReference type="InterPro" id="IPR000160">
    <property type="entry name" value="GGDEF_dom"/>
</dbReference>
<evidence type="ECO:0000259" key="4">
    <source>
        <dbReference type="PROSITE" id="PS50887"/>
    </source>
</evidence>
<comment type="catalytic activity">
    <reaction evidence="2">
        <text>2 GTP = 3',3'-c-di-GMP + 2 diphosphate</text>
        <dbReference type="Rhea" id="RHEA:24898"/>
        <dbReference type="ChEBI" id="CHEBI:33019"/>
        <dbReference type="ChEBI" id="CHEBI:37565"/>
        <dbReference type="ChEBI" id="CHEBI:58805"/>
        <dbReference type="EC" id="2.7.7.65"/>
    </reaction>
</comment>